<gene>
    <name evidence="2" type="primary">LOC108743991</name>
</gene>
<dbReference type="InParanoid" id="A0A1W4XG36"/>
<dbReference type="SUPFAM" id="SSF69318">
    <property type="entry name" value="Integrin alpha N-terminal domain"/>
    <property type="match status" value="1"/>
</dbReference>
<keyword evidence="1" id="KW-1185">Reference proteome</keyword>
<dbReference type="STRING" id="224129.A0A1W4XG36"/>
<dbReference type="InterPro" id="IPR028994">
    <property type="entry name" value="Integrin_alpha_N"/>
</dbReference>
<dbReference type="GO" id="GO:0051015">
    <property type="term" value="F:actin filament binding"/>
    <property type="evidence" value="ECO:0007669"/>
    <property type="project" value="TreeGrafter"/>
</dbReference>
<dbReference type="GeneID" id="108743991"/>
<proteinExistence type="predicted"/>
<dbReference type="InterPro" id="IPR029982">
    <property type="entry name" value="Kptn"/>
</dbReference>
<dbReference type="GO" id="GO:0007015">
    <property type="term" value="P:actin filament organization"/>
    <property type="evidence" value="ECO:0007669"/>
    <property type="project" value="InterPro"/>
</dbReference>
<organism evidence="1 2">
    <name type="scientific">Agrilus planipennis</name>
    <name type="common">Emerald ash borer</name>
    <name type="synonym">Agrilus marcopoli</name>
    <dbReference type="NCBI Taxonomy" id="224129"/>
    <lineage>
        <taxon>Eukaryota</taxon>
        <taxon>Metazoa</taxon>
        <taxon>Ecdysozoa</taxon>
        <taxon>Arthropoda</taxon>
        <taxon>Hexapoda</taxon>
        <taxon>Insecta</taxon>
        <taxon>Pterygota</taxon>
        <taxon>Neoptera</taxon>
        <taxon>Endopterygota</taxon>
        <taxon>Coleoptera</taxon>
        <taxon>Polyphaga</taxon>
        <taxon>Elateriformia</taxon>
        <taxon>Buprestoidea</taxon>
        <taxon>Buprestidae</taxon>
        <taxon>Agrilinae</taxon>
        <taxon>Agrilus</taxon>
    </lineage>
</organism>
<dbReference type="GO" id="GO:1904262">
    <property type="term" value="P:negative regulation of TORC1 signaling"/>
    <property type="evidence" value="ECO:0007669"/>
    <property type="project" value="TreeGrafter"/>
</dbReference>
<dbReference type="Proteomes" id="UP000192223">
    <property type="component" value="Unplaced"/>
</dbReference>
<evidence type="ECO:0000313" key="1">
    <source>
        <dbReference type="Proteomes" id="UP000192223"/>
    </source>
</evidence>
<accession>A0A1W4XG36</accession>
<evidence type="ECO:0000313" key="2">
    <source>
        <dbReference type="RefSeq" id="XP_018335096.1"/>
    </source>
</evidence>
<dbReference type="PANTHER" id="PTHR15435">
    <property type="entry name" value="KICSTOR COMPLEX PROTEIN KAPTIN"/>
    <property type="match status" value="1"/>
</dbReference>
<dbReference type="GO" id="GO:0030027">
    <property type="term" value="C:lamellipodium"/>
    <property type="evidence" value="ECO:0007669"/>
    <property type="project" value="TreeGrafter"/>
</dbReference>
<dbReference type="GO" id="GO:0015629">
    <property type="term" value="C:actin cytoskeleton"/>
    <property type="evidence" value="ECO:0007669"/>
    <property type="project" value="InterPro"/>
</dbReference>
<dbReference type="GO" id="GO:0034198">
    <property type="term" value="P:cellular response to amino acid starvation"/>
    <property type="evidence" value="ECO:0007669"/>
    <property type="project" value="TreeGrafter"/>
</dbReference>
<name>A0A1W4XG36_AGRPL</name>
<dbReference type="PANTHER" id="PTHR15435:SF2">
    <property type="entry name" value="KICSTOR COMPLEX PROTEIN KAPTIN"/>
    <property type="match status" value="1"/>
</dbReference>
<sequence>MNYYKDCHFVPLSSQGNIYTSSCIKLANGFNKLLLAALKREVICFEYQENSSGNLYSTTKHISFTYIPSGAEIISLDAFNKSENGNDFVFGITIIKKGFDLNSTETYYLNIYSEWEESADLNIESISQNCLNIELKFVPYHLTHTYLISNSNAATYKKEVVFLLSGSDIQIHVYRENQTKHTYKEIDSNDYFPEFSKLPSVVTWIDVFYYENDKERLTAFGCECGYFRICKVSVDKKEVIFRFSTQLDNIISNVRIFTENDSVSDDPKISKIFSFVQNEPPNNLVLNVLVTNTLLPSVIFKDVLNYGLKKYTTLPKFETTGVITCSEVADIDFDGNKEILFGTSTQEVLVYKKISSNGWILENIKQFPSPIFNIKHTDITGDGIRELIIISMNGLHILQANLNVTRELFQKKIKAFTLLSSKLDVNN</sequence>
<reference evidence="2" key="1">
    <citation type="submission" date="2025-08" db="UniProtKB">
        <authorList>
            <consortium name="RefSeq"/>
        </authorList>
    </citation>
    <scope>IDENTIFICATION</scope>
    <source>
        <tissue evidence="2">Entire body</tissue>
    </source>
</reference>
<dbReference type="KEGG" id="apln:108743991"/>
<protein>
    <submittedName>
        <fullName evidence="2">KICSTOR complex protein kaptin-like</fullName>
    </submittedName>
</protein>
<dbReference type="RefSeq" id="XP_018335096.1">
    <property type="nucleotide sequence ID" value="XM_018479594.2"/>
</dbReference>
<dbReference type="AlphaFoldDB" id="A0A1W4XG36"/>
<dbReference type="OrthoDB" id="10267127at2759"/>